<evidence type="ECO:0000256" key="2">
    <source>
        <dbReference type="ARBA" id="ARBA00022612"/>
    </source>
</evidence>
<evidence type="ECO:0000256" key="6">
    <source>
        <dbReference type="ARBA" id="ARBA00022741"/>
    </source>
</evidence>
<accession>A0AAD4VZZ7</accession>
<keyword evidence="14" id="KW-0548">Nucleotidyltransferase</keyword>
<dbReference type="InterPro" id="IPR036397">
    <property type="entry name" value="RNaseH_sf"/>
</dbReference>
<dbReference type="EMBL" id="JAJFAZ020000004">
    <property type="protein sequence ID" value="KAI5334370.1"/>
    <property type="molecule type" value="Genomic_DNA"/>
</dbReference>
<dbReference type="InterPro" id="IPR013103">
    <property type="entry name" value="RVT_2"/>
</dbReference>
<keyword evidence="18" id="KW-0863">Zinc-finger</keyword>
<evidence type="ECO:0000256" key="1">
    <source>
        <dbReference type="ARBA" id="ARBA00002180"/>
    </source>
</evidence>
<evidence type="ECO:0000256" key="7">
    <source>
        <dbReference type="ARBA" id="ARBA00022750"/>
    </source>
</evidence>
<keyword evidence="12" id="KW-0229">DNA integration</keyword>
<evidence type="ECO:0000256" key="18">
    <source>
        <dbReference type="PROSITE-ProRule" id="PRU00047"/>
    </source>
</evidence>
<dbReference type="GO" id="GO:0006310">
    <property type="term" value="P:DNA recombination"/>
    <property type="evidence" value="ECO:0007669"/>
    <property type="project" value="UniProtKB-KW"/>
</dbReference>
<dbReference type="InterPro" id="IPR001878">
    <property type="entry name" value="Znf_CCHC"/>
</dbReference>
<dbReference type="GO" id="GO:0015074">
    <property type="term" value="P:DNA integration"/>
    <property type="evidence" value="ECO:0007669"/>
    <property type="project" value="UniProtKB-KW"/>
</dbReference>
<keyword evidence="4" id="KW-0540">Nuclease</keyword>
<dbReference type="Pfam" id="PF13976">
    <property type="entry name" value="gag_pre-integrs"/>
    <property type="match status" value="1"/>
</dbReference>
<evidence type="ECO:0000313" key="21">
    <source>
        <dbReference type="EMBL" id="KAI5334370.1"/>
    </source>
</evidence>
<evidence type="ECO:0000256" key="11">
    <source>
        <dbReference type="ARBA" id="ARBA00022842"/>
    </source>
</evidence>
<dbReference type="Pfam" id="PF22936">
    <property type="entry name" value="Pol_BBD"/>
    <property type="match status" value="1"/>
</dbReference>
<keyword evidence="7" id="KW-0064">Aspartyl protease</keyword>
<comment type="caution">
    <text evidence="21">The sequence shown here is derived from an EMBL/GenBank/DDBJ whole genome shotgun (WGS) entry which is preliminary data.</text>
</comment>
<dbReference type="SUPFAM" id="SSF56672">
    <property type="entry name" value="DNA/RNA polymerases"/>
    <property type="match status" value="1"/>
</dbReference>
<keyword evidence="9" id="KW-0378">Hydrolase</keyword>
<organism evidence="21 22">
    <name type="scientific">Prunus dulcis</name>
    <name type="common">Almond</name>
    <name type="synonym">Amygdalus dulcis</name>
    <dbReference type="NCBI Taxonomy" id="3755"/>
    <lineage>
        <taxon>Eukaryota</taxon>
        <taxon>Viridiplantae</taxon>
        <taxon>Streptophyta</taxon>
        <taxon>Embryophyta</taxon>
        <taxon>Tracheophyta</taxon>
        <taxon>Spermatophyta</taxon>
        <taxon>Magnoliopsida</taxon>
        <taxon>eudicotyledons</taxon>
        <taxon>Gunneridae</taxon>
        <taxon>Pentapetalae</taxon>
        <taxon>rosids</taxon>
        <taxon>fabids</taxon>
        <taxon>Rosales</taxon>
        <taxon>Rosaceae</taxon>
        <taxon>Amygdaloideae</taxon>
        <taxon>Amygdaleae</taxon>
        <taxon>Prunus</taxon>
    </lineage>
</organism>
<keyword evidence="6" id="KW-0547">Nucleotide-binding</keyword>
<dbReference type="InterPro" id="IPR043502">
    <property type="entry name" value="DNA/RNA_pol_sf"/>
</dbReference>
<evidence type="ECO:0000256" key="5">
    <source>
        <dbReference type="ARBA" id="ARBA00022723"/>
    </source>
</evidence>
<evidence type="ECO:0000259" key="20">
    <source>
        <dbReference type="PROSITE" id="PS50994"/>
    </source>
</evidence>
<evidence type="ECO:0000256" key="10">
    <source>
        <dbReference type="ARBA" id="ARBA00022840"/>
    </source>
</evidence>
<dbReference type="GO" id="GO:0006508">
    <property type="term" value="P:proteolysis"/>
    <property type="evidence" value="ECO:0007669"/>
    <property type="project" value="UniProtKB-KW"/>
</dbReference>
<evidence type="ECO:0000256" key="16">
    <source>
        <dbReference type="ARBA" id="ARBA00023172"/>
    </source>
</evidence>
<dbReference type="SUPFAM" id="SSF53098">
    <property type="entry name" value="Ribonuclease H-like"/>
    <property type="match status" value="1"/>
</dbReference>
<keyword evidence="2" id="KW-1188">Viral release from host cell</keyword>
<keyword evidence="14" id="KW-0239">DNA-directed DNA polymerase</keyword>
<keyword evidence="10" id="KW-0067">ATP-binding</keyword>
<reference evidence="21 22" key="1">
    <citation type="journal article" date="2022" name="G3 (Bethesda)">
        <title>Whole-genome sequence and methylome profiling of the almond [Prunus dulcis (Mill.) D.A. Webb] cultivar 'Nonpareil'.</title>
        <authorList>
            <person name="D'Amico-Willman K.M."/>
            <person name="Ouma W.Z."/>
            <person name="Meulia T."/>
            <person name="Sideli G.M."/>
            <person name="Gradziel T.M."/>
            <person name="Fresnedo-Ramirez J."/>
        </authorList>
    </citation>
    <scope>NUCLEOTIDE SEQUENCE [LARGE SCALE GENOMIC DNA]</scope>
    <source>
        <strain evidence="21">Clone GOH B32 T37-40</strain>
    </source>
</reference>
<evidence type="ECO:0000256" key="15">
    <source>
        <dbReference type="ARBA" id="ARBA00023113"/>
    </source>
</evidence>
<feature type="domain" description="Integrase catalytic" evidence="20">
    <location>
        <begin position="333"/>
        <end position="499"/>
    </location>
</feature>
<dbReference type="InterPro" id="IPR039537">
    <property type="entry name" value="Retrotran_Ty1/copia-like"/>
</dbReference>
<evidence type="ECO:0000256" key="4">
    <source>
        <dbReference type="ARBA" id="ARBA00022722"/>
    </source>
</evidence>
<name>A0AAD4VZZ7_PRUDU</name>
<dbReference type="GO" id="GO:0004519">
    <property type="term" value="F:endonuclease activity"/>
    <property type="evidence" value="ECO:0007669"/>
    <property type="project" value="UniProtKB-KW"/>
</dbReference>
<evidence type="ECO:0000313" key="22">
    <source>
        <dbReference type="Proteomes" id="UP001054821"/>
    </source>
</evidence>
<evidence type="ECO:0000256" key="9">
    <source>
        <dbReference type="ARBA" id="ARBA00022801"/>
    </source>
</evidence>
<evidence type="ECO:0000256" key="8">
    <source>
        <dbReference type="ARBA" id="ARBA00022759"/>
    </source>
</evidence>
<keyword evidence="14" id="KW-0808">Transferase</keyword>
<dbReference type="PANTHER" id="PTHR42648:SF11">
    <property type="entry name" value="TRANSPOSON TY4-P GAG-POL POLYPROTEIN"/>
    <property type="match status" value="1"/>
</dbReference>
<proteinExistence type="predicted"/>
<dbReference type="InterPro" id="IPR012337">
    <property type="entry name" value="RNaseH-like_sf"/>
</dbReference>
<dbReference type="Pfam" id="PF07727">
    <property type="entry name" value="RVT_2"/>
    <property type="match status" value="1"/>
</dbReference>
<dbReference type="Pfam" id="PF14223">
    <property type="entry name" value="Retrotran_gag_2"/>
    <property type="match status" value="1"/>
</dbReference>
<dbReference type="Pfam" id="PF25597">
    <property type="entry name" value="SH3_retrovirus"/>
    <property type="match status" value="1"/>
</dbReference>
<sequence>MKDSESLSVYLARLFDILNHMKSYGEELSRERIVQKLLFSLPKSYDSICSVIEHSNDLETLEVQEVVASLKSFELRLDRHTENSSESAFASKPKCHGCGKFGHMVRDCNGNRNAHRVNYANEMEETDTLFYVCNAATDVKINHSWYIDSGCSNHMTGDEGLLVNIQRNLTSKVKMGTGEVVPVAGKGTLVIKTKLGKKHIQEVMLVPGLEENLLSVGQMMEHGYYLVFGGNMVNVYDDQSLGNLIVRVQMTNNRCFPLTMMPASELALRASVSHCLQTWHKRLGHLNKRSIKLLESQGMVHGLPHLEQASVVCEGCILGKQHRDSFPLESTWRASYPLELVHTDICGPMKTDSISGNKYFLLFTDDCTRMSWVYFIRNKSSALECFRKFKAMTELQSGYKIKGLRSDRGGEFLSNEFNSFCAEVGIQRQLTVAYSPQQNGVAERKNRTVVEMAKSMLHEKSIPYEFWAEAVNAAVYLLNRCPTKSLNKVTPFEAYTGTKPGIAHLKIFGSPCHVLIPSALRHKLEENSHKCILVGYGLCEKGYRLFDPSTRKIILSRDVHFDEDGLWKWDNAQEGEITVPMPAENQNCEPSLDLDISTQMGENTILQDGRISESSQAFDHTPKKWRSVNEIMAQCNICIVEPESFEDANLDESWRNAMKAELEMIEKNNTWTLVDRPFDKPIIGVKWVYKTKLNLDGSVQKNKARLVAKGYSQKPGIDYNETFAPVARLDTIRTLIALAAQKEWNMYQLDVKSAFLNGVLKEEVYVEQLQGFVQKNEEIKVYKLNKALYGLKQAPRAWYDEIDSYFNKAGFKKSPSEATLYIKTDEGSGILIVSLYVDDIVYTGSCVKMLEEFKNDTMKHYEMTDLGLLYHFLGMGVVQTDTYIFLHQKKYAMKVIEKFGLKGCKSVATPLVANERLSKEDGSEMADESEYRQIVGSLLYLTATRPDIMFASSLLARFMHNPTKKHIGTAKRVLRYVQGTLEYGVEFKKGKAATLIGYCDSDCAGSEDDRRSTSGYVFTLGSAKWLRFILEDFGEEQVEGTPILCDNTFAIAMAKNPVFHQKSRHISRKFHFIREAIQAKEIELIYCKSEDQIADILTKALSKDRFVHLRNLLAVKSVKGLEGSVDV</sequence>
<keyword evidence="3" id="KW-0645">Protease</keyword>
<dbReference type="PROSITE" id="PS50158">
    <property type="entry name" value="ZF_CCHC"/>
    <property type="match status" value="1"/>
</dbReference>
<protein>
    <recommendedName>
        <fullName evidence="23">Multidrug resistance-associated protein 9</fullName>
    </recommendedName>
</protein>
<dbReference type="GO" id="GO:0008270">
    <property type="term" value="F:zinc ion binding"/>
    <property type="evidence" value="ECO:0007669"/>
    <property type="project" value="UniProtKB-KW"/>
</dbReference>
<dbReference type="GO" id="GO:0003964">
    <property type="term" value="F:RNA-directed DNA polymerase activity"/>
    <property type="evidence" value="ECO:0007669"/>
    <property type="project" value="UniProtKB-KW"/>
</dbReference>
<evidence type="ECO:0000256" key="3">
    <source>
        <dbReference type="ARBA" id="ARBA00022670"/>
    </source>
</evidence>
<dbReference type="GO" id="GO:0003676">
    <property type="term" value="F:nucleic acid binding"/>
    <property type="evidence" value="ECO:0007669"/>
    <property type="project" value="InterPro"/>
</dbReference>
<dbReference type="Pfam" id="PF00665">
    <property type="entry name" value="rve"/>
    <property type="match status" value="1"/>
</dbReference>
<evidence type="ECO:0000256" key="12">
    <source>
        <dbReference type="ARBA" id="ARBA00022908"/>
    </source>
</evidence>
<keyword evidence="17" id="KW-0511">Multifunctional enzyme</keyword>
<dbReference type="CDD" id="cd09272">
    <property type="entry name" value="RNase_HI_RT_Ty1"/>
    <property type="match status" value="1"/>
</dbReference>
<dbReference type="GO" id="GO:0004190">
    <property type="term" value="F:aspartic-type endopeptidase activity"/>
    <property type="evidence" value="ECO:0007669"/>
    <property type="project" value="UniProtKB-KW"/>
</dbReference>
<dbReference type="InterPro" id="IPR054722">
    <property type="entry name" value="PolX-like_BBD"/>
</dbReference>
<evidence type="ECO:0000256" key="14">
    <source>
        <dbReference type="ARBA" id="ARBA00022932"/>
    </source>
</evidence>
<keyword evidence="8" id="KW-0255">Endonuclease</keyword>
<gene>
    <name evidence="21" type="ORF">L3X38_024503</name>
</gene>
<evidence type="ECO:0000259" key="19">
    <source>
        <dbReference type="PROSITE" id="PS50158"/>
    </source>
</evidence>
<dbReference type="InterPro" id="IPR036875">
    <property type="entry name" value="Znf_CCHC_sf"/>
</dbReference>
<feature type="domain" description="CCHC-type" evidence="19">
    <location>
        <begin position="94"/>
        <end position="108"/>
    </location>
</feature>
<dbReference type="GO" id="GO:0003887">
    <property type="term" value="F:DNA-directed DNA polymerase activity"/>
    <property type="evidence" value="ECO:0007669"/>
    <property type="project" value="UniProtKB-KW"/>
</dbReference>
<keyword evidence="13" id="KW-0695">RNA-directed DNA polymerase</keyword>
<evidence type="ECO:0008006" key="23">
    <source>
        <dbReference type="Google" id="ProtNLM"/>
    </source>
</evidence>
<keyword evidence="18" id="KW-0862">Zinc</keyword>
<dbReference type="SUPFAM" id="SSF57756">
    <property type="entry name" value="Retrovirus zinc finger-like domains"/>
    <property type="match status" value="1"/>
</dbReference>
<dbReference type="InterPro" id="IPR057670">
    <property type="entry name" value="SH3_retrovirus"/>
</dbReference>
<evidence type="ECO:0000256" key="17">
    <source>
        <dbReference type="ARBA" id="ARBA00023268"/>
    </source>
</evidence>
<dbReference type="AlphaFoldDB" id="A0AAD4VZZ7"/>
<dbReference type="InterPro" id="IPR025724">
    <property type="entry name" value="GAG-pre-integrase_dom"/>
</dbReference>
<keyword evidence="22" id="KW-1185">Reference proteome</keyword>
<dbReference type="Gene3D" id="3.30.420.10">
    <property type="entry name" value="Ribonuclease H-like superfamily/Ribonuclease H"/>
    <property type="match status" value="1"/>
</dbReference>
<keyword evidence="16" id="KW-0233">DNA recombination</keyword>
<dbReference type="PANTHER" id="PTHR42648">
    <property type="entry name" value="TRANSPOSASE, PUTATIVE-RELATED"/>
    <property type="match status" value="1"/>
</dbReference>
<dbReference type="Proteomes" id="UP001054821">
    <property type="component" value="Chromosome 4"/>
</dbReference>
<keyword evidence="11" id="KW-0460">Magnesium</keyword>
<keyword evidence="5" id="KW-0479">Metal-binding</keyword>
<keyword evidence="15" id="KW-0917">Virion maturation</keyword>
<comment type="function">
    <text evidence="1">The aspartyl protease (PR) mediates the proteolytic cleavages of the Gag and Gag-Pol polyproteins after assembly of the VLP.</text>
</comment>
<dbReference type="InterPro" id="IPR001584">
    <property type="entry name" value="Integrase_cat-core"/>
</dbReference>
<dbReference type="PROSITE" id="PS50994">
    <property type="entry name" value="INTEGRASE"/>
    <property type="match status" value="1"/>
</dbReference>
<dbReference type="GO" id="GO:0005524">
    <property type="term" value="F:ATP binding"/>
    <property type="evidence" value="ECO:0007669"/>
    <property type="project" value="UniProtKB-KW"/>
</dbReference>
<evidence type="ECO:0000256" key="13">
    <source>
        <dbReference type="ARBA" id="ARBA00022918"/>
    </source>
</evidence>